<feature type="region of interest" description="Disordered" evidence="1">
    <location>
        <begin position="29"/>
        <end position="57"/>
    </location>
</feature>
<gene>
    <name evidence="2" type="ORF">HSB1_34860</name>
</gene>
<name>J3JE57_9EURY</name>
<organism evidence="2 3">
    <name type="scientific">Halogranum salarium B-1</name>
    <dbReference type="NCBI Taxonomy" id="1210908"/>
    <lineage>
        <taxon>Archaea</taxon>
        <taxon>Methanobacteriati</taxon>
        <taxon>Methanobacteriota</taxon>
        <taxon>Stenosarchaea group</taxon>
        <taxon>Halobacteria</taxon>
        <taxon>Halobacteriales</taxon>
        <taxon>Haloferacaceae</taxon>
    </lineage>
</organism>
<evidence type="ECO:0000313" key="3">
    <source>
        <dbReference type="Proteomes" id="UP000007813"/>
    </source>
</evidence>
<sequence length="57" mass="6438">MYRGEYERGLNVVIERRGRPRSVSFAHPETTLDFRGGGDESRGVCPARRRTSDSAPE</sequence>
<dbReference type="Proteomes" id="UP000007813">
    <property type="component" value="Unassembled WGS sequence"/>
</dbReference>
<accession>J3JE57</accession>
<dbReference type="EMBL" id="ALJD01000009">
    <property type="protein sequence ID" value="EJN58069.1"/>
    <property type="molecule type" value="Genomic_DNA"/>
</dbReference>
<comment type="caution">
    <text evidence="2">The sequence shown here is derived from an EMBL/GenBank/DDBJ whole genome shotgun (WGS) entry which is preliminary data.</text>
</comment>
<proteinExistence type="predicted"/>
<dbReference type="AlphaFoldDB" id="J3JE57"/>
<reference evidence="2 3" key="1">
    <citation type="journal article" date="2012" name="J. Bacteriol.">
        <title>Draft Genome Sequence of the Extremely Halophilic Archaeon Halogranum salarium B-1T.</title>
        <authorList>
            <person name="Kim K.K."/>
            <person name="Lee K.C."/>
            <person name="Lee J.S."/>
        </authorList>
    </citation>
    <scope>NUCLEOTIDE SEQUENCE [LARGE SCALE GENOMIC DNA]</scope>
    <source>
        <strain evidence="2 3">B-1</strain>
    </source>
</reference>
<evidence type="ECO:0000256" key="1">
    <source>
        <dbReference type="SAM" id="MobiDB-lite"/>
    </source>
</evidence>
<protein>
    <submittedName>
        <fullName evidence="2">Uncharacterized protein</fullName>
    </submittedName>
</protein>
<feature type="compositionally biased region" description="Basic and acidic residues" evidence="1">
    <location>
        <begin position="30"/>
        <end position="42"/>
    </location>
</feature>
<evidence type="ECO:0000313" key="2">
    <source>
        <dbReference type="EMBL" id="EJN58069.1"/>
    </source>
</evidence>